<dbReference type="GO" id="GO:0005829">
    <property type="term" value="C:cytosol"/>
    <property type="evidence" value="ECO:0007669"/>
    <property type="project" value="TreeGrafter"/>
</dbReference>
<dbReference type="InterPro" id="IPR016305">
    <property type="entry name" value="Mannose-6-P_Isomerase"/>
</dbReference>
<evidence type="ECO:0000256" key="4">
    <source>
        <dbReference type="ARBA" id="ARBA00022723"/>
    </source>
</evidence>
<keyword evidence="6 11" id="KW-0413">Isomerase</keyword>
<dbReference type="InterPro" id="IPR001250">
    <property type="entry name" value="Man6P_Isoase-1"/>
</dbReference>
<dbReference type="Pfam" id="PF20511">
    <property type="entry name" value="PMI_typeI_cat"/>
    <property type="match status" value="1"/>
</dbReference>
<feature type="domain" description="Phosphomannose isomerase type I catalytic" evidence="9">
    <location>
        <begin position="3"/>
        <end position="146"/>
    </location>
</feature>
<dbReference type="Gene3D" id="2.60.120.10">
    <property type="entry name" value="Jelly Rolls"/>
    <property type="match status" value="2"/>
</dbReference>
<comment type="caution">
    <text evidence="11">The sequence shown here is derived from an EMBL/GenBank/DDBJ whole genome shotgun (WGS) entry which is preliminary data.</text>
</comment>
<keyword evidence="4 8" id="KW-0479">Metal-binding</keyword>
<proteinExistence type="inferred from homology"/>
<dbReference type="AlphaFoldDB" id="A0A3M0GKX8"/>
<dbReference type="GO" id="GO:0005975">
    <property type="term" value="P:carbohydrate metabolic process"/>
    <property type="evidence" value="ECO:0007669"/>
    <property type="project" value="InterPro"/>
</dbReference>
<evidence type="ECO:0000313" key="10">
    <source>
        <dbReference type="EMBL" id="MBM0244666.1"/>
    </source>
</evidence>
<dbReference type="GO" id="GO:0004476">
    <property type="term" value="F:mannose-6-phosphate isomerase activity"/>
    <property type="evidence" value="ECO:0007669"/>
    <property type="project" value="UniProtKB-EC"/>
</dbReference>
<dbReference type="GO" id="GO:0008270">
    <property type="term" value="F:zinc ion binding"/>
    <property type="evidence" value="ECO:0007669"/>
    <property type="project" value="InterPro"/>
</dbReference>
<evidence type="ECO:0000313" key="13">
    <source>
        <dbReference type="Proteomes" id="UP001518680"/>
    </source>
</evidence>
<evidence type="ECO:0000256" key="6">
    <source>
        <dbReference type="ARBA" id="ARBA00023235"/>
    </source>
</evidence>
<dbReference type="CDD" id="cd07011">
    <property type="entry name" value="cupin_PMI_type_I_N"/>
    <property type="match status" value="1"/>
</dbReference>
<dbReference type="InterPro" id="IPR011051">
    <property type="entry name" value="RmlC_Cupin_sf"/>
</dbReference>
<feature type="binding site" evidence="8">
    <location>
        <position position="94"/>
    </location>
    <ligand>
        <name>Zn(2+)</name>
        <dbReference type="ChEBI" id="CHEBI:29105"/>
    </ligand>
</feature>
<dbReference type="PROSITE" id="PS00965">
    <property type="entry name" value="PMI_I_1"/>
    <property type="match status" value="1"/>
</dbReference>
<keyword evidence="13" id="KW-1185">Reference proteome</keyword>
<dbReference type="PRINTS" id="PR00714">
    <property type="entry name" value="MAN6PISMRASE"/>
</dbReference>
<dbReference type="PIRSF" id="PIRSF001480">
    <property type="entry name" value="Mannose-6-phosphate_isomerase"/>
    <property type="match status" value="1"/>
</dbReference>
<organism evidence="11 12">
    <name type="scientific">Corynebacterium macginleyi</name>
    <dbReference type="NCBI Taxonomy" id="38290"/>
    <lineage>
        <taxon>Bacteria</taxon>
        <taxon>Bacillati</taxon>
        <taxon>Actinomycetota</taxon>
        <taxon>Actinomycetes</taxon>
        <taxon>Mycobacteriales</taxon>
        <taxon>Corynebacteriaceae</taxon>
        <taxon>Corynebacterium</taxon>
    </lineage>
</organism>
<evidence type="ECO:0000256" key="7">
    <source>
        <dbReference type="PIRSR" id="PIRSR001480-1"/>
    </source>
</evidence>
<dbReference type="InterPro" id="IPR014710">
    <property type="entry name" value="RmlC-like_jellyroll"/>
</dbReference>
<evidence type="ECO:0000256" key="1">
    <source>
        <dbReference type="ARBA" id="ARBA00000757"/>
    </source>
</evidence>
<evidence type="ECO:0000259" key="9">
    <source>
        <dbReference type="Pfam" id="PF20511"/>
    </source>
</evidence>
<name>A0A3M0GKX8_9CORY</name>
<reference evidence="10 13" key="2">
    <citation type="submission" date="2021-01" db="EMBL/GenBank/DDBJ databases">
        <title>Complete genome sequences of Corynebacterium macginleyi strains isolated from infectious keratitis.</title>
        <authorList>
            <person name="Sagerfors S."/>
            <person name="Poehlein A."/>
            <person name="Soderquist B."/>
            <person name="Bruggemann H."/>
        </authorList>
    </citation>
    <scope>NUCLEOTIDE SEQUENCE [LARGE SCALE GENOMIC DNA]</scope>
    <source>
        <strain evidence="10 13">12T220</strain>
    </source>
</reference>
<gene>
    <name evidence="11" type="primary">manA</name>
    <name evidence="11" type="ORF">D9543_05900</name>
    <name evidence="10" type="ORF">GWO63_010540</name>
</gene>
<comment type="similarity">
    <text evidence="2">Belongs to the mannose-6-phosphate isomerase type 1 family.</text>
</comment>
<dbReference type="GeneID" id="92746724"/>
<keyword evidence="5 8" id="KW-0862">Zinc</keyword>
<evidence type="ECO:0000256" key="5">
    <source>
        <dbReference type="ARBA" id="ARBA00022833"/>
    </source>
</evidence>
<accession>A0A3M0GKX8</accession>
<comment type="catalytic activity">
    <reaction evidence="1">
        <text>D-mannose 6-phosphate = D-fructose 6-phosphate</text>
        <dbReference type="Rhea" id="RHEA:12356"/>
        <dbReference type="ChEBI" id="CHEBI:58735"/>
        <dbReference type="ChEBI" id="CHEBI:61527"/>
        <dbReference type="EC" id="5.3.1.8"/>
    </reaction>
</comment>
<sequence length="417" mass="45435">MQLLEGATRNYSWGSRTLIPELRGEETAEKPVAELWFGAHPGGPSMVSGQLLNDVIAADPESQLGTRVYKKYGENLPFLLKILAAEDPLSLQAHPSKEQAEEGFARENEAGIALQAANRNYKDDNHKPELIVALSDFYAMAGFRPLAHTRELFAALQCPELDRYLAMLEDDPAESSEAANLRVLFTTWITIPSAKRKELIRAIITAGERLIAADPTDWKARVMATVVDLNDRYPGDIGVLGALLLNHIELAPGEAVYLDAGQLHAYVSGLGVEIMANSDNVLRGGLTPKFVDVPELVKVLTYAAANEPRVQQKDNQNQDNVHDAEAWSYPVPIDEFLLDRAELGPNSSVDLDYDGPTIVLCTAGSLKLRNAAGEELILSPGQAAWLPASDGKTTAQAHAAHHTHPEARTAQLFIARV</sequence>
<dbReference type="SUPFAM" id="SSF51182">
    <property type="entry name" value="RmlC-like cupins"/>
    <property type="match status" value="1"/>
</dbReference>
<evidence type="ECO:0000313" key="12">
    <source>
        <dbReference type="Proteomes" id="UP000270649"/>
    </source>
</evidence>
<dbReference type="NCBIfam" id="TIGR00218">
    <property type="entry name" value="manA"/>
    <property type="match status" value="1"/>
</dbReference>
<evidence type="ECO:0000256" key="3">
    <source>
        <dbReference type="ARBA" id="ARBA00011956"/>
    </source>
</evidence>
<protein>
    <recommendedName>
        <fullName evidence="3">mannose-6-phosphate isomerase</fullName>
        <ecNumber evidence="3">5.3.1.8</ecNumber>
    </recommendedName>
</protein>
<feature type="active site" evidence="7">
    <location>
        <position position="283"/>
    </location>
</feature>
<comment type="cofactor">
    <cofactor evidence="8">
        <name>Zn(2+)</name>
        <dbReference type="ChEBI" id="CHEBI:29105"/>
    </cofactor>
    <text evidence="8">Binds 1 zinc ion per subunit.</text>
</comment>
<dbReference type="InterPro" id="IPR018050">
    <property type="entry name" value="Pmannose_isomerase-type1_CS"/>
</dbReference>
<evidence type="ECO:0000313" key="11">
    <source>
        <dbReference type="EMBL" id="RMB60839.1"/>
    </source>
</evidence>
<dbReference type="PANTHER" id="PTHR10309">
    <property type="entry name" value="MANNOSE-6-PHOSPHATE ISOMERASE"/>
    <property type="match status" value="1"/>
</dbReference>
<evidence type="ECO:0000256" key="8">
    <source>
        <dbReference type="PIRSR" id="PIRSR001480-2"/>
    </source>
</evidence>
<dbReference type="Proteomes" id="UP000270649">
    <property type="component" value="Unassembled WGS sequence"/>
</dbReference>
<dbReference type="Proteomes" id="UP001518680">
    <property type="component" value="Unassembled WGS sequence"/>
</dbReference>
<dbReference type="EMBL" id="JAACBX020000002">
    <property type="protein sequence ID" value="MBM0244666.1"/>
    <property type="molecule type" value="Genomic_DNA"/>
</dbReference>
<feature type="binding site" evidence="8">
    <location>
        <position position="264"/>
    </location>
    <ligand>
        <name>Zn(2+)</name>
        <dbReference type="ChEBI" id="CHEBI:29105"/>
    </ligand>
</feature>
<dbReference type="RefSeq" id="WP_121911842.1">
    <property type="nucleotide sequence ID" value="NZ_CP068292.1"/>
</dbReference>
<reference evidence="11 12" key="1">
    <citation type="submission" date="2018-10" db="EMBL/GenBank/DDBJ databases">
        <title>Corynebacterium macginleyi genome sequencing and assembly of the type strain and two clinical samples.</title>
        <authorList>
            <person name="Bernier A.-M."/>
            <person name="Bernard K."/>
        </authorList>
    </citation>
    <scope>NUCLEOTIDE SEQUENCE [LARGE SCALE GENOMIC DNA]</scope>
    <source>
        <strain evidence="11 12">NML 120205</strain>
    </source>
</reference>
<dbReference type="GO" id="GO:0009298">
    <property type="term" value="P:GDP-mannose biosynthetic process"/>
    <property type="evidence" value="ECO:0007669"/>
    <property type="project" value="InterPro"/>
</dbReference>
<dbReference type="InterPro" id="IPR046457">
    <property type="entry name" value="PMI_typeI_cat"/>
</dbReference>
<dbReference type="EMBL" id="REGC01000005">
    <property type="protein sequence ID" value="RMB60839.1"/>
    <property type="molecule type" value="Genomic_DNA"/>
</dbReference>
<dbReference type="Gene3D" id="1.10.441.10">
    <property type="entry name" value="Phosphomannose Isomerase, domain 2"/>
    <property type="match status" value="1"/>
</dbReference>
<dbReference type="PANTHER" id="PTHR10309:SF0">
    <property type="entry name" value="MANNOSE-6-PHOSPHATE ISOMERASE"/>
    <property type="match status" value="1"/>
</dbReference>
<feature type="binding site" evidence="8">
    <location>
        <position position="92"/>
    </location>
    <ligand>
        <name>Zn(2+)</name>
        <dbReference type="ChEBI" id="CHEBI:29105"/>
    </ligand>
</feature>
<dbReference type="EC" id="5.3.1.8" evidence="3"/>
<evidence type="ECO:0000256" key="2">
    <source>
        <dbReference type="ARBA" id="ARBA00010772"/>
    </source>
</evidence>
<feature type="binding site" evidence="8">
    <location>
        <position position="129"/>
    </location>
    <ligand>
        <name>Zn(2+)</name>
        <dbReference type="ChEBI" id="CHEBI:29105"/>
    </ligand>
</feature>